<dbReference type="InterPro" id="IPR023346">
    <property type="entry name" value="Lysozyme-like_dom_sf"/>
</dbReference>
<reference evidence="3" key="1">
    <citation type="submission" date="2012-03" db="EMBL/GenBank/DDBJ databases">
        <title>Functional metagenomics reveals considerable lignocellulase gene clusters in the gut microbiome of a wood-feeding higher termite.</title>
        <authorList>
            <person name="Liu N."/>
        </authorList>
    </citation>
    <scope>NUCLEOTIDE SEQUENCE</scope>
</reference>
<protein>
    <submittedName>
        <fullName evidence="3">Lytic transglycosylase, catalytic</fullName>
    </submittedName>
</protein>
<sequence>MIKRFPFKTCVFRGLLLIIFIFSFPSCSAADSKVESDFYKGLIVKSDPEKIPDAVKLFENALESSNEYIRQAASAELAVLEFSGTELSAKTSKSIREEASGWWGAAFDAAKDFDREKALNFLLSLRQGEEASVEARLYVLREFEKQGELFSESEMAAIDGQFSIFISRYNDALRFFRTFQENSIWPQRIPQLFLEYPVLINDLGRAFQYTSTGIEGFSLFLQWERNLAGEMAFESTQTIADNIDIARYNLLFFAARIARRNGRNADANSLFEQALYLAPDSEQSDACAWYVLELSLNETPEFFFQQLEKIVPYWRNGNYFNDLLERFLQTLVSRQDWKGIIRIFNIIQESKASVKAGYAWVIARAIEEGYLSQEEKLLLLRSYSAEPHVFMQIAYDATENETTSLLYYRYLSAVFLEKPFLELSEENAASGEGKEISSALEFLLGFFAHNAVEYVNPFIAQMEQELATEDLRAIAGALEKEEMYSQSIRLVLRYINREDYTLVRRDMELLFPRAYAELVEEQAAASGIAPEIIFGLIRTESLFQSNVISSAGAIGLTQLMPDTALDMAGRIRRSGGPDFASWENGLDLGDPVQNIHIGVFYLNYLNERFENMMLSLLAYNGGMTRVRRWLSANSLPLDLFYETIAFYETRDYGRRVMSAAEVYRELYYQQ</sequence>
<evidence type="ECO:0000313" key="3">
    <source>
        <dbReference type="EMBL" id="AGS51792.1"/>
    </source>
</evidence>
<dbReference type="AlphaFoldDB" id="A0A806JYV8"/>
<name>A0A806JYV8_9BACT</name>
<evidence type="ECO:0000256" key="1">
    <source>
        <dbReference type="SAM" id="SignalP"/>
    </source>
</evidence>
<organism evidence="3">
    <name type="scientific">uncultured bacterium contig00053</name>
    <dbReference type="NCBI Taxonomy" id="1181537"/>
    <lineage>
        <taxon>Bacteria</taxon>
        <taxon>environmental samples</taxon>
    </lineage>
</organism>
<dbReference type="NCBIfam" id="NF047373">
    <property type="entry name" value="BB0259_flg_lyt"/>
    <property type="match status" value="1"/>
</dbReference>
<evidence type="ECO:0000259" key="2">
    <source>
        <dbReference type="Pfam" id="PF01464"/>
    </source>
</evidence>
<dbReference type="SUPFAM" id="SSF53955">
    <property type="entry name" value="Lysozyme-like"/>
    <property type="match status" value="1"/>
</dbReference>
<dbReference type="InterPro" id="IPR008258">
    <property type="entry name" value="Transglycosylase_SLT_dom_1"/>
</dbReference>
<accession>A0A806JYV8</accession>
<dbReference type="Gene3D" id="1.10.530.10">
    <property type="match status" value="1"/>
</dbReference>
<dbReference type="PANTHER" id="PTHR37423:SF2">
    <property type="entry name" value="MEMBRANE-BOUND LYTIC MUREIN TRANSGLYCOSYLASE C"/>
    <property type="match status" value="1"/>
</dbReference>
<feature type="signal peptide" evidence="1">
    <location>
        <begin position="1"/>
        <end position="29"/>
    </location>
</feature>
<dbReference type="EMBL" id="JQ844171">
    <property type="protein sequence ID" value="AGS51792.1"/>
    <property type="molecule type" value="Genomic_DNA"/>
</dbReference>
<keyword evidence="1" id="KW-0732">Signal</keyword>
<dbReference type="Pfam" id="PF01464">
    <property type="entry name" value="SLT"/>
    <property type="match status" value="1"/>
</dbReference>
<dbReference type="CDD" id="cd13401">
    <property type="entry name" value="Slt70-like"/>
    <property type="match status" value="1"/>
</dbReference>
<feature type="domain" description="Transglycosylase SLT" evidence="2">
    <location>
        <begin position="518"/>
        <end position="633"/>
    </location>
</feature>
<proteinExistence type="predicted"/>
<dbReference type="PANTHER" id="PTHR37423">
    <property type="entry name" value="SOLUBLE LYTIC MUREIN TRANSGLYCOSYLASE-RELATED"/>
    <property type="match status" value="1"/>
</dbReference>
<feature type="chain" id="PRO_5032492861" evidence="1">
    <location>
        <begin position="30"/>
        <end position="670"/>
    </location>
</feature>